<proteinExistence type="predicted"/>
<sequence>MTRREPVRGRAIGRTSWTAWLDAIRPEPGADLAAVTADDAARRRRGEAAAWRKSTRAGHDPKETA</sequence>
<dbReference type="Proteomes" id="UP001519310">
    <property type="component" value="Unassembled WGS sequence"/>
</dbReference>
<protein>
    <submittedName>
        <fullName evidence="2">Uncharacterized protein</fullName>
    </submittedName>
</protein>
<evidence type="ECO:0000313" key="2">
    <source>
        <dbReference type="EMBL" id="MBP2041250.1"/>
    </source>
</evidence>
<dbReference type="RefSeq" id="WP_189969291.1">
    <property type="nucleotide sequence ID" value="NZ_BMVL01000005.1"/>
</dbReference>
<organism evidence="2 3">
    <name type="scientific">Streptomyces avidinii</name>
    <dbReference type="NCBI Taxonomy" id="1895"/>
    <lineage>
        <taxon>Bacteria</taxon>
        <taxon>Bacillati</taxon>
        <taxon>Actinomycetota</taxon>
        <taxon>Actinomycetes</taxon>
        <taxon>Kitasatosporales</taxon>
        <taxon>Streptomycetaceae</taxon>
        <taxon>Streptomyces</taxon>
    </lineage>
</organism>
<keyword evidence="3" id="KW-1185">Reference proteome</keyword>
<gene>
    <name evidence="2" type="ORF">J2Z77_007107</name>
</gene>
<evidence type="ECO:0000313" key="3">
    <source>
        <dbReference type="Proteomes" id="UP001519310"/>
    </source>
</evidence>
<evidence type="ECO:0000256" key="1">
    <source>
        <dbReference type="SAM" id="MobiDB-lite"/>
    </source>
</evidence>
<reference evidence="2 3" key="1">
    <citation type="submission" date="2021-03" db="EMBL/GenBank/DDBJ databases">
        <title>Genomic Encyclopedia of Type Strains, Phase IV (KMG-IV): sequencing the most valuable type-strain genomes for metagenomic binning, comparative biology and taxonomic classification.</title>
        <authorList>
            <person name="Goeker M."/>
        </authorList>
    </citation>
    <scope>NUCLEOTIDE SEQUENCE [LARGE SCALE GENOMIC DNA]</scope>
    <source>
        <strain evidence="2 3">DSM 40526</strain>
    </source>
</reference>
<feature type="region of interest" description="Disordered" evidence="1">
    <location>
        <begin position="37"/>
        <end position="65"/>
    </location>
</feature>
<comment type="caution">
    <text evidence="2">The sequence shown here is derived from an EMBL/GenBank/DDBJ whole genome shotgun (WGS) entry which is preliminary data.</text>
</comment>
<accession>A0ABS4LGZ3</accession>
<name>A0ABS4LGZ3_STRAV</name>
<dbReference type="EMBL" id="JAGGLQ010000022">
    <property type="protein sequence ID" value="MBP2041250.1"/>
    <property type="molecule type" value="Genomic_DNA"/>
</dbReference>